<accession>I6NVL3</accession>
<evidence type="ECO:0008006" key="3">
    <source>
        <dbReference type="Google" id="ProtNLM"/>
    </source>
</evidence>
<dbReference type="KEGG" id="vg:13455370"/>
<sequence>MSTLPTGTAGQAVIDAARELLLMGDPAGLPRHLTALRRALEAYETQPRTHTTQPGESVMGIALRQCGNENEWRHILACNPEFAGMLPHEYFPVGTVLTLPPTPAAASPVEPPAAAPADYEEVLADHRRLVRELDVLLNGEEGAAKQASLCDIVAQVRRQKDDRAAVIQALQKALAYWMPKVFDERSAHDAYLLVGYEGETEESWGEKVQAELDRLNAIINTPHTDDFLKSVSIEAEHQRQRWDDSGKTHADWFWLVGYLAGKALNALIAGDQDKAEHHVITTAAALANWHRVLRGAGPCEAGEVAA</sequence>
<name>I6NVL3_9CAUD</name>
<dbReference type="GeneID" id="13455370"/>
<gene>
    <name evidence="1" type="ORF">DC1_0003</name>
</gene>
<evidence type="ECO:0000313" key="1">
    <source>
        <dbReference type="EMBL" id="AEZ50825.1"/>
    </source>
</evidence>
<reference evidence="1 2" key="1">
    <citation type="journal article" date="2012" name="Appl. Environ. Microbiol.">
        <title>Characterization of DC1, a broad-host-range Bcep22-like podovirus.</title>
        <authorList>
            <person name="Lynch K.H."/>
            <person name="Stothard P."/>
            <person name="Dennis J.J."/>
        </authorList>
    </citation>
    <scope>NUCLEOTIDE SEQUENCE [LARGE SCALE GENOMIC DNA]</scope>
</reference>
<organism evidence="1 2">
    <name type="scientific">Burkholderia phage DC1</name>
    <dbReference type="NCBI Taxonomy" id="2881398"/>
    <lineage>
        <taxon>Viruses</taxon>
        <taxon>Duplodnaviria</taxon>
        <taxon>Heunggongvirae</taxon>
        <taxon>Uroviricota</taxon>
        <taxon>Caudoviricetes</taxon>
        <taxon>Lessievirus</taxon>
        <taxon>Lessievirus DC1</taxon>
    </lineage>
</organism>
<keyword evidence="2" id="KW-1185">Reference proteome</keyword>
<proteinExistence type="predicted"/>
<evidence type="ECO:0000313" key="2">
    <source>
        <dbReference type="Proteomes" id="UP000007817"/>
    </source>
</evidence>
<dbReference type="EMBL" id="JN662425">
    <property type="protein sequence ID" value="AEZ50825.1"/>
    <property type="molecule type" value="Genomic_DNA"/>
</dbReference>
<dbReference type="Proteomes" id="UP000007817">
    <property type="component" value="Segment"/>
</dbReference>
<protein>
    <recommendedName>
        <fullName evidence="3">LysM domain-containing protein</fullName>
    </recommendedName>
</protein>
<dbReference type="RefSeq" id="YP_006589933.1">
    <property type="nucleotide sequence ID" value="NC_018452.1"/>
</dbReference>